<proteinExistence type="predicted"/>
<organism evidence="1">
    <name type="scientific">Myoviridae sp. ctshb19</name>
    <dbReference type="NCBI Taxonomy" id="2825194"/>
    <lineage>
        <taxon>Viruses</taxon>
        <taxon>Duplodnaviria</taxon>
        <taxon>Heunggongvirae</taxon>
        <taxon>Uroviricota</taxon>
        <taxon>Caudoviricetes</taxon>
    </lineage>
</organism>
<sequence>MWESLSSDEQLEFLVSFCGASASYAHIDLELVLDAESRLNVRQRIQYVDWISGFIADATYRQYDPNDAETAMHYYFNLMRASVELRAKLLWHAIKGIQP</sequence>
<dbReference type="EMBL" id="BK016086">
    <property type="protein sequence ID" value="DAF93614.1"/>
    <property type="molecule type" value="Genomic_DNA"/>
</dbReference>
<accession>A0A8S5UGV9</accession>
<name>A0A8S5UGV9_9CAUD</name>
<protein>
    <submittedName>
        <fullName evidence="1">Uncharacterized protein</fullName>
    </submittedName>
</protein>
<evidence type="ECO:0000313" key="1">
    <source>
        <dbReference type="EMBL" id="DAF93614.1"/>
    </source>
</evidence>
<reference evidence="1" key="1">
    <citation type="journal article" date="2021" name="Proc. Natl. Acad. Sci. U.S.A.">
        <title>A Catalog of Tens of Thousands of Viruses from Human Metagenomes Reveals Hidden Associations with Chronic Diseases.</title>
        <authorList>
            <person name="Tisza M.J."/>
            <person name="Buck C.B."/>
        </authorList>
    </citation>
    <scope>NUCLEOTIDE SEQUENCE</scope>
    <source>
        <strain evidence="1">Ctshb19</strain>
    </source>
</reference>